<gene>
    <name evidence="2" type="ORF">EVAR_45587_1</name>
</gene>
<evidence type="ECO:0000313" key="2">
    <source>
        <dbReference type="EMBL" id="GBP79631.1"/>
    </source>
</evidence>
<protein>
    <submittedName>
        <fullName evidence="2">Uncharacterized protein</fullName>
    </submittedName>
</protein>
<accession>A0A4C1YT23</accession>
<comment type="caution">
    <text evidence="2">The sequence shown here is derived from an EMBL/GenBank/DDBJ whole genome shotgun (WGS) entry which is preliminary data.</text>
</comment>
<feature type="region of interest" description="Disordered" evidence="1">
    <location>
        <begin position="1"/>
        <end position="20"/>
    </location>
</feature>
<keyword evidence="3" id="KW-1185">Reference proteome</keyword>
<proteinExistence type="predicted"/>
<evidence type="ECO:0000313" key="3">
    <source>
        <dbReference type="Proteomes" id="UP000299102"/>
    </source>
</evidence>
<dbReference type="AlphaFoldDB" id="A0A4C1YT23"/>
<organism evidence="2 3">
    <name type="scientific">Eumeta variegata</name>
    <name type="common">Bagworm moth</name>
    <name type="synonym">Eumeta japonica</name>
    <dbReference type="NCBI Taxonomy" id="151549"/>
    <lineage>
        <taxon>Eukaryota</taxon>
        <taxon>Metazoa</taxon>
        <taxon>Ecdysozoa</taxon>
        <taxon>Arthropoda</taxon>
        <taxon>Hexapoda</taxon>
        <taxon>Insecta</taxon>
        <taxon>Pterygota</taxon>
        <taxon>Neoptera</taxon>
        <taxon>Endopterygota</taxon>
        <taxon>Lepidoptera</taxon>
        <taxon>Glossata</taxon>
        <taxon>Ditrysia</taxon>
        <taxon>Tineoidea</taxon>
        <taxon>Psychidae</taxon>
        <taxon>Oiketicinae</taxon>
        <taxon>Eumeta</taxon>
    </lineage>
</organism>
<dbReference type="Proteomes" id="UP000299102">
    <property type="component" value="Unassembled WGS sequence"/>
</dbReference>
<sequence>MARRASPLGRGGHQRDAKRVNLAPAPLHLARKQHRPALFRQTIAGAVIRCGRAHSANVDTAAALSPLDLEGMFVYVNCMLMTGTTLTGSSGGRWSGRAAGGGRRTPTALCFKVTSTAD</sequence>
<name>A0A4C1YT23_EUMVA</name>
<dbReference type="EMBL" id="BGZK01001422">
    <property type="protein sequence ID" value="GBP79631.1"/>
    <property type="molecule type" value="Genomic_DNA"/>
</dbReference>
<evidence type="ECO:0000256" key="1">
    <source>
        <dbReference type="SAM" id="MobiDB-lite"/>
    </source>
</evidence>
<reference evidence="2 3" key="1">
    <citation type="journal article" date="2019" name="Commun. Biol.">
        <title>The bagworm genome reveals a unique fibroin gene that provides high tensile strength.</title>
        <authorList>
            <person name="Kono N."/>
            <person name="Nakamura H."/>
            <person name="Ohtoshi R."/>
            <person name="Tomita M."/>
            <person name="Numata K."/>
            <person name="Arakawa K."/>
        </authorList>
    </citation>
    <scope>NUCLEOTIDE SEQUENCE [LARGE SCALE GENOMIC DNA]</scope>
</reference>